<dbReference type="InterPro" id="IPR011010">
    <property type="entry name" value="DNA_brk_join_enz"/>
</dbReference>
<accession>A0ABU9AYH1</accession>
<organism evidence="2 3">
    <name type="scientific">Luteolibacter soli</name>
    <dbReference type="NCBI Taxonomy" id="3135280"/>
    <lineage>
        <taxon>Bacteria</taxon>
        <taxon>Pseudomonadati</taxon>
        <taxon>Verrucomicrobiota</taxon>
        <taxon>Verrucomicrobiia</taxon>
        <taxon>Verrucomicrobiales</taxon>
        <taxon>Verrucomicrobiaceae</taxon>
        <taxon>Luteolibacter</taxon>
    </lineage>
</organism>
<evidence type="ECO:0008006" key="4">
    <source>
        <dbReference type="Google" id="ProtNLM"/>
    </source>
</evidence>
<evidence type="ECO:0000313" key="3">
    <source>
        <dbReference type="Proteomes" id="UP001371305"/>
    </source>
</evidence>
<keyword evidence="1" id="KW-0233">DNA recombination</keyword>
<dbReference type="SUPFAM" id="SSF56349">
    <property type="entry name" value="DNA breaking-rejoining enzymes"/>
    <property type="match status" value="1"/>
</dbReference>
<dbReference type="InterPro" id="IPR013762">
    <property type="entry name" value="Integrase-like_cat_sf"/>
</dbReference>
<sequence>MPASPRKAFKVRRGNSHLTCYPWTHPTTRKELWRYAWRESVGKPWRYVTEATKANIEASAHEKLEQLEAGGLVWSGLAGDEQRFLEAVHRQTTPADWPAVLDFLKARKRSSDIVGAVARFMDWKTEAAGEETPHLARVRGVLEEMSTAFTGRDVAEIHAPDLLEWWRGRGEGKSPKRRKDIRSALVTFWSWARREGIAGADPITPAERIPSVQVDHGERRVLTIDEMERLFAAVDPKFRVWAVLGAFAGLRPEEIAPPTKGSSKKKRKRGLHIEEIDWTFGVIRVPAVVSKVNTPRVVPFNDALRAGLAWANIEPGMTGPVCLLNPVEEGETMRLGKAVFKTGWPQDALRHSYGSYRNAVVRSLPKVAEEMGTSVTMLNRHYHNPKAEEEGHQWFALRPKCSDFVPMKRRSKAVKPIEATG</sequence>
<name>A0ABU9AYH1_9BACT</name>
<keyword evidence="3" id="KW-1185">Reference proteome</keyword>
<proteinExistence type="predicted"/>
<gene>
    <name evidence="2" type="ORF">WKV53_20030</name>
</gene>
<dbReference type="EMBL" id="JBBUKT010000008">
    <property type="protein sequence ID" value="MEK7952813.1"/>
    <property type="molecule type" value="Genomic_DNA"/>
</dbReference>
<reference evidence="2 3" key="1">
    <citation type="submission" date="2024-04" db="EMBL/GenBank/DDBJ databases">
        <title>Luteolibacter sp. isolated from soil.</title>
        <authorList>
            <person name="An J."/>
        </authorList>
    </citation>
    <scope>NUCLEOTIDE SEQUENCE [LARGE SCALE GENOMIC DNA]</scope>
    <source>
        <strain evidence="2 3">Y139</strain>
    </source>
</reference>
<dbReference type="RefSeq" id="WP_341406570.1">
    <property type="nucleotide sequence ID" value="NZ_JBBUKT010000008.1"/>
</dbReference>
<evidence type="ECO:0000256" key="1">
    <source>
        <dbReference type="ARBA" id="ARBA00023172"/>
    </source>
</evidence>
<comment type="caution">
    <text evidence="2">The sequence shown here is derived from an EMBL/GenBank/DDBJ whole genome shotgun (WGS) entry which is preliminary data.</text>
</comment>
<evidence type="ECO:0000313" key="2">
    <source>
        <dbReference type="EMBL" id="MEK7952813.1"/>
    </source>
</evidence>
<dbReference type="Gene3D" id="1.10.443.10">
    <property type="entry name" value="Intergrase catalytic core"/>
    <property type="match status" value="1"/>
</dbReference>
<dbReference type="Proteomes" id="UP001371305">
    <property type="component" value="Unassembled WGS sequence"/>
</dbReference>
<protein>
    <recommendedName>
        <fullName evidence="4">Core-binding (CB) domain-containing protein</fullName>
    </recommendedName>
</protein>